<protein>
    <submittedName>
        <fullName evidence="1">Uncharacterized protein</fullName>
    </submittedName>
</protein>
<feature type="non-terminal residue" evidence="1">
    <location>
        <position position="1"/>
    </location>
</feature>
<gene>
    <name evidence="1" type="ORF">METZ01_LOCUS500384</name>
</gene>
<feature type="non-terminal residue" evidence="1">
    <location>
        <position position="67"/>
    </location>
</feature>
<reference evidence="1" key="1">
    <citation type="submission" date="2018-05" db="EMBL/GenBank/DDBJ databases">
        <authorList>
            <person name="Lanie J.A."/>
            <person name="Ng W.-L."/>
            <person name="Kazmierczak K.M."/>
            <person name="Andrzejewski T.M."/>
            <person name="Davidsen T.M."/>
            <person name="Wayne K.J."/>
            <person name="Tettelin H."/>
            <person name="Glass J.I."/>
            <person name="Rusch D."/>
            <person name="Podicherti R."/>
            <person name="Tsui H.-C.T."/>
            <person name="Winkler M.E."/>
        </authorList>
    </citation>
    <scope>NUCLEOTIDE SEQUENCE</scope>
</reference>
<name>A0A383DTH1_9ZZZZ</name>
<accession>A0A383DTH1</accession>
<sequence length="67" mass="7524">VKKIALIILLTLISCTSDVFAENFPLKRPDHVAASLMIDKIFPVKRPYQPILSQILSNKDYGLLELA</sequence>
<dbReference type="EMBL" id="UINC01219864">
    <property type="protein sequence ID" value="SVE47530.1"/>
    <property type="molecule type" value="Genomic_DNA"/>
</dbReference>
<dbReference type="AlphaFoldDB" id="A0A383DTH1"/>
<proteinExistence type="predicted"/>
<organism evidence="1">
    <name type="scientific">marine metagenome</name>
    <dbReference type="NCBI Taxonomy" id="408172"/>
    <lineage>
        <taxon>unclassified sequences</taxon>
        <taxon>metagenomes</taxon>
        <taxon>ecological metagenomes</taxon>
    </lineage>
</organism>
<evidence type="ECO:0000313" key="1">
    <source>
        <dbReference type="EMBL" id="SVE47530.1"/>
    </source>
</evidence>